<keyword evidence="1" id="KW-0472">Membrane</keyword>
<evidence type="ECO:0000256" key="1">
    <source>
        <dbReference type="SAM" id="Phobius"/>
    </source>
</evidence>
<dbReference type="KEGG" id="mpw:MPR_1732"/>
<feature type="transmembrane region" description="Helical" evidence="1">
    <location>
        <begin position="325"/>
        <end position="346"/>
    </location>
</feature>
<reference evidence="3 4" key="1">
    <citation type="submission" date="2016-10" db="EMBL/GenBank/DDBJ databases">
        <authorList>
            <person name="Varghese N."/>
            <person name="Submissions S."/>
        </authorList>
    </citation>
    <scope>NUCLEOTIDE SEQUENCE [LARGE SCALE GENOMIC DNA]</scope>
    <source>
        <strain evidence="4">DSM 19823 / KCTC 23066 / CCTCC M 208030 / D25</strain>
    </source>
</reference>
<feature type="domain" description="DUF4401" evidence="2">
    <location>
        <begin position="38"/>
        <end position="347"/>
    </location>
</feature>
<feature type="transmembrane region" description="Helical" evidence="1">
    <location>
        <begin position="228"/>
        <end position="252"/>
    </location>
</feature>
<evidence type="ECO:0000313" key="4">
    <source>
        <dbReference type="Proteomes" id="UP000183496"/>
    </source>
</evidence>
<gene>
    <name evidence="3" type="ORF">SAMN04488089_102229</name>
</gene>
<keyword evidence="1" id="KW-1133">Transmembrane helix</keyword>
<evidence type="ECO:0000259" key="2">
    <source>
        <dbReference type="Pfam" id="PF14351"/>
    </source>
</evidence>
<dbReference type="InterPro" id="IPR025513">
    <property type="entry name" value="DUF4401"/>
</dbReference>
<feature type="transmembrane region" description="Helical" evidence="1">
    <location>
        <begin position="264"/>
        <end position="289"/>
    </location>
</feature>
<accession>A0AAJ4W236</accession>
<comment type="caution">
    <text evidence="3">The sequence shown here is derived from an EMBL/GenBank/DDBJ whole genome shotgun (WGS) entry which is preliminary data.</text>
</comment>
<dbReference type="Pfam" id="PF14351">
    <property type="entry name" value="DUF4401"/>
    <property type="match status" value="1"/>
</dbReference>
<dbReference type="RefSeq" id="WP_041891559.1">
    <property type="nucleotide sequence ID" value="NZ_CP010817.1"/>
</dbReference>
<name>A0AAJ4W236_MYRPR</name>
<evidence type="ECO:0000313" key="3">
    <source>
        <dbReference type="EMBL" id="SEQ27839.1"/>
    </source>
</evidence>
<organism evidence="3 4">
    <name type="scientific">Myroides profundi</name>
    <dbReference type="NCBI Taxonomy" id="480520"/>
    <lineage>
        <taxon>Bacteria</taxon>
        <taxon>Pseudomonadati</taxon>
        <taxon>Bacteroidota</taxon>
        <taxon>Flavobacteriia</taxon>
        <taxon>Flavobacteriales</taxon>
        <taxon>Flavobacteriaceae</taxon>
        <taxon>Myroides</taxon>
    </lineage>
</organism>
<feature type="transmembrane region" description="Helical" evidence="1">
    <location>
        <begin position="301"/>
        <end position="319"/>
    </location>
</feature>
<dbReference type="Proteomes" id="UP000183496">
    <property type="component" value="Unassembled WGS sequence"/>
</dbReference>
<feature type="transmembrane region" description="Helical" evidence="1">
    <location>
        <begin position="37"/>
        <end position="62"/>
    </location>
</feature>
<feature type="transmembrane region" description="Helical" evidence="1">
    <location>
        <begin position="127"/>
        <end position="153"/>
    </location>
</feature>
<keyword evidence="4" id="KW-1185">Reference proteome</keyword>
<feature type="transmembrane region" description="Helical" evidence="1">
    <location>
        <begin position="198"/>
        <end position="216"/>
    </location>
</feature>
<feature type="transmembrane region" description="Helical" evidence="1">
    <location>
        <begin position="68"/>
        <end position="86"/>
    </location>
</feature>
<feature type="transmembrane region" description="Helical" evidence="1">
    <location>
        <begin position="98"/>
        <end position="115"/>
    </location>
</feature>
<dbReference type="AlphaFoldDB" id="A0AAJ4W236"/>
<sequence length="356" mass="40385">MSNSVFKNLVSTLLQEGVEIDQQALSIAKDKVALKSIIIRVISVMGSLLGLALFIGFIAMVASDFFNNNTAFIIMGLLFLGGAYALNRSKDSAITDSLVVSFYIIGYAFMTYGFGDMFNQMELVGLFFSLLTLFLFNNQIVSFISSVGTLIALQYVLYKFDITPFYYIYLALVVVLTTYLFWQEQKVRTTITWISKKYLPIFTACFLYTITTASLLRNQAFSYHSIELFSSMRFVFVITVLALIIATVYLIIQKMKITNSTVKVAIYLIVILFNVLITLNYVVFGITFLYMLWSFMRQYKVGFALSIATLIWAMGMFYYDLGISLLEKSLSMMTIGVLFLGVYYLIQKGEGQTNEK</sequence>
<keyword evidence="1" id="KW-0812">Transmembrane</keyword>
<proteinExistence type="predicted"/>
<dbReference type="EMBL" id="FOFY01000002">
    <property type="protein sequence ID" value="SEQ27839.1"/>
    <property type="molecule type" value="Genomic_DNA"/>
</dbReference>
<feature type="transmembrane region" description="Helical" evidence="1">
    <location>
        <begin position="165"/>
        <end position="182"/>
    </location>
</feature>
<protein>
    <recommendedName>
        <fullName evidence="2">DUF4401 domain-containing protein</fullName>
    </recommendedName>
</protein>